<dbReference type="RefSeq" id="WP_175474545.1">
    <property type="nucleotide sequence ID" value="NZ_FOGG01000013.1"/>
</dbReference>
<dbReference type="STRING" id="390241.SAMN04488023_1135"/>
<organism evidence="1 2">
    <name type="scientific">Pedobacter rhizosphaerae</name>
    <dbReference type="NCBI Taxonomy" id="390241"/>
    <lineage>
        <taxon>Bacteria</taxon>
        <taxon>Pseudomonadati</taxon>
        <taxon>Bacteroidota</taxon>
        <taxon>Sphingobacteriia</taxon>
        <taxon>Sphingobacteriales</taxon>
        <taxon>Sphingobacteriaceae</taxon>
        <taxon>Pedobacter</taxon>
    </lineage>
</organism>
<dbReference type="EMBL" id="FOGG01000013">
    <property type="protein sequence ID" value="SER64538.1"/>
    <property type="molecule type" value="Genomic_DNA"/>
</dbReference>
<evidence type="ECO:0000313" key="1">
    <source>
        <dbReference type="EMBL" id="SER64538.1"/>
    </source>
</evidence>
<dbReference type="AlphaFoldDB" id="A0A1H9QVQ6"/>
<accession>A0A1H9QVQ6</accession>
<protein>
    <submittedName>
        <fullName evidence="1">Uncharacterized protein</fullName>
    </submittedName>
</protein>
<dbReference type="Proteomes" id="UP000199572">
    <property type="component" value="Unassembled WGS sequence"/>
</dbReference>
<proteinExistence type="predicted"/>
<name>A0A1H9QVQ6_9SPHI</name>
<evidence type="ECO:0000313" key="2">
    <source>
        <dbReference type="Proteomes" id="UP000199572"/>
    </source>
</evidence>
<keyword evidence="2" id="KW-1185">Reference proteome</keyword>
<reference evidence="1 2" key="1">
    <citation type="submission" date="2016-10" db="EMBL/GenBank/DDBJ databases">
        <authorList>
            <person name="de Groot N.N."/>
        </authorList>
    </citation>
    <scope>NUCLEOTIDE SEQUENCE [LARGE SCALE GENOMIC DNA]</scope>
    <source>
        <strain evidence="1 2">DSM 18610</strain>
    </source>
</reference>
<sequence>MEYLREDIIEGQTCLCNSEGAELTYGYTMRDAKAWLREEVSVADEFED</sequence>
<gene>
    <name evidence="1" type="ORF">SAMN04488023_1135</name>
</gene>